<organism evidence="2 3">
    <name type="scientific">Holothuria leucospilota</name>
    <name type="common">Black long sea cucumber</name>
    <name type="synonym">Mertensiothuria leucospilota</name>
    <dbReference type="NCBI Taxonomy" id="206669"/>
    <lineage>
        <taxon>Eukaryota</taxon>
        <taxon>Metazoa</taxon>
        <taxon>Echinodermata</taxon>
        <taxon>Eleutherozoa</taxon>
        <taxon>Echinozoa</taxon>
        <taxon>Holothuroidea</taxon>
        <taxon>Aspidochirotacea</taxon>
        <taxon>Aspidochirotida</taxon>
        <taxon>Holothuriidae</taxon>
        <taxon>Holothuria</taxon>
    </lineage>
</organism>
<protein>
    <submittedName>
        <fullName evidence="2">Uncharacterized protein</fullName>
    </submittedName>
</protein>
<name>A0A9Q0YIP5_HOLLE</name>
<proteinExistence type="predicted"/>
<reference evidence="2" key="1">
    <citation type="submission" date="2021-10" db="EMBL/GenBank/DDBJ databases">
        <title>Tropical sea cucumber genome reveals ecological adaptation and Cuvierian tubules defense mechanism.</title>
        <authorList>
            <person name="Chen T."/>
        </authorList>
    </citation>
    <scope>NUCLEOTIDE SEQUENCE</scope>
    <source>
        <strain evidence="2">Nanhai2018</strain>
        <tissue evidence="2">Muscle</tissue>
    </source>
</reference>
<sequence length="97" mass="11043">MTYERRLFFTISLQLDETIDQYATELKRRAKSCEFGDLKEGLLRDRIVSGIGSNPLYKKLLRTQDLTLDKALQMCRASETSKANEHADRGSGDSSCH</sequence>
<evidence type="ECO:0000256" key="1">
    <source>
        <dbReference type="SAM" id="MobiDB-lite"/>
    </source>
</evidence>
<dbReference type="PANTHER" id="PTHR33198">
    <property type="entry name" value="ANK_REP_REGION DOMAIN-CONTAINING PROTEIN-RELATED"/>
    <property type="match status" value="1"/>
</dbReference>
<keyword evidence="3" id="KW-1185">Reference proteome</keyword>
<dbReference type="OrthoDB" id="8195376at2759"/>
<dbReference type="AlphaFoldDB" id="A0A9Q0YIP5"/>
<gene>
    <name evidence="2" type="ORF">HOLleu_37906</name>
</gene>
<dbReference type="Proteomes" id="UP001152320">
    <property type="component" value="Chromosome 20"/>
</dbReference>
<evidence type="ECO:0000313" key="2">
    <source>
        <dbReference type="EMBL" id="KAJ8022884.1"/>
    </source>
</evidence>
<dbReference type="EMBL" id="JAIZAY010000020">
    <property type="protein sequence ID" value="KAJ8022884.1"/>
    <property type="molecule type" value="Genomic_DNA"/>
</dbReference>
<feature type="compositionally biased region" description="Basic and acidic residues" evidence="1">
    <location>
        <begin position="82"/>
        <end position="97"/>
    </location>
</feature>
<comment type="caution">
    <text evidence="2">The sequence shown here is derived from an EMBL/GenBank/DDBJ whole genome shotgun (WGS) entry which is preliminary data.</text>
</comment>
<feature type="region of interest" description="Disordered" evidence="1">
    <location>
        <begin position="78"/>
        <end position="97"/>
    </location>
</feature>
<accession>A0A9Q0YIP5</accession>
<evidence type="ECO:0000313" key="3">
    <source>
        <dbReference type="Proteomes" id="UP001152320"/>
    </source>
</evidence>